<keyword evidence="1" id="KW-1133">Transmembrane helix</keyword>
<protein>
    <recommendedName>
        <fullName evidence="4">DUF1365 domain-containing protein</fullName>
    </recommendedName>
</protein>
<dbReference type="OMA" id="YTHAYRV"/>
<keyword evidence="3" id="KW-1185">Reference proteome</keyword>
<proteinExistence type="predicted"/>
<evidence type="ECO:0000256" key="1">
    <source>
        <dbReference type="SAM" id="Phobius"/>
    </source>
</evidence>
<reference evidence="2 3" key="1">
    <citation type="submission" date="2009-11" db="EMBL/GenBank/DDBJ databases">
        <title>Annotation of Allomyces macrogynus ATCC 38327.</title>
        <authorList>
            <consortium name="The Broad Institute Genome Sequencing Platform"/>
            <person name="Russ C."/>
            <person name="Cuomo C."/>
            <person name="Burger G."/>
            <person name="Gray M.W."/>
            <person name="Holland P.W.H."/>
            <person name="King N."/>
            <person name="Lang F.B.F."/>
            <person name="Roger A.J."/>
            <person name="Ruiz-Trillo I."/>
            <person name="Young S.K."/>
            <person name="Zeng Q."/>
            <person name="Gargeya S."/>
            <person name="Fitzgerald M."/>
            <person name="Haas B."/>
            <person name="Abouelleil A."/>
            <person name="Alvarado L."/>
            <person name="Arachchi H.M."/>
            <person name="Berlin A."/>
            <person name="Chapman S.B."/>
            <person name="Gearin G."/>
            <person name="Goldberg J."/>
            <person name="Griggs A."/>
            <person name="Gujja S."/>
            <person name="Hansen M."/>
            <person name="Heiman D."/>
            <person name="Howarth C."/>
            <person name="Larimer J."/>
            <person name="Lui A."/>
            <person name="MacDonald P.J.P."/>
            <person name="McCowen C."/>
            <person name="Montmayeur A."/>
            <person name="Murphy C."/>
            <person name="Neiman D."/>
            <person name="Pearson M."/>
            <person name="Priest M."/>
            <person name="Roberts A."/>
            <person name="Saif S."/>
            <person name="Shea T."/>
            <person name="Sisk P."/>
            <person name="Stolte C."/>
            <person name="Sykes S."/>
            <person name="Wortman J."/>
            <person name="Nusbaum C."/>
            <person name="Birren B."/>
        </authorList>
    </citation>
    <scope>NUCLEOTIDE SEQUENCE [LARGE SCALE GENOMIC DNA]</scope>
    <source>
        <strain evidence="2 3">ATCC 38327</strain>
    </source>
</reference>
<dbReference type="AlphaFoldDB" id="A0A0L0S8D2"/>
<evidence type="ECO:0008006" key="4">
    <source>
        <dbReference type="Google" id="ProtNLM"/>
    </source>
</evidence>
<evidence type="ECO:0000313" key="3">
    <source>
        <dbReference type="Proteomes" id="UP000054350"/>
    </source>
</evidence>
<dbReference type="OrthoDB" id="3340520at2759"/>
<feature type="transmembrane region" description="Helical" evidence="1">
    <location>
        <begin position="495"/>
        <end position="514"/>
    </location>
</feature>
<organism evidence="2 3">
    <name type="scientific">Allomyces macrogynus (strain ATCC 38327)</name>
    <name type="common">Allomyces javanicus var. macrogynus</name>
    <dbReference type="NCBI Taxonomy" id="578462"/>
    <lineage>
        <taxon>Eukaryota</taxon>
        <taxon>Fungi</taxon>
        <taxon>Fungi incertae sedis</taxon>
        <taxon>Blastocladiomycota</taxon>
        <taxon>Blastocladiomycetes</taxon>
        <taxon>Blastocladiales</taxon>
        <taxon>Blastocladiaceae</taxon>
        <taxon>Allomyces</taxon>
    </lineage>
</organism>
<dbReference type="eggNOG" id="ENOG502S3VD">
    <property type="taxonomic scope" value="Eukaryota"/>
</dbReference>
<dbReference type="STRING" id="578462.A0A0L0S8D2"/>
<dbReference type="InterPro" id="IPR010775">
    <property type="entry name" value="DUF1365"/>
</dbReference>
<gene>
    <name evidence="2" type="ORF">AMAG_04187</name>
</gene>
<sequence>MRNALLTGTTTHARVYPRAHKFVYPVVYFALDLADLEAGRTHVPRLFAHNQRALYSVWSRDYLLDDARPLSAKVHAALVDRVGTDLADSVTSILLVTTPRFCGYAFNPLSVYYCFNEDASVDGNNDPLVAVILEVNNTFGEKHVYVCAKGVNTVPVPVEASKRGYTHAYRVARSFHVSPFNARRGIYDVWTKCPRASGQYDVYLTLAVPRDLEEQSTTSPEAMVKVAVGDQEDALVPRDAMRMVLYADVRSSTSVPITAAHLLKTAATYPVTVFLTVPRVLREAWKLAFDKGLWVYDRPAPLANGAGAHSFGRARTIRTRPPSTLARAVASTVLLGPHAVWDKTARQLGMGLGVELPDETVVTVGCQDAVTVRVQVREWDVFELLATHGNPVLGFLHAYVARDVHVLPAGEGASLDQDQALEVALAQVVQVLCGTRPALAPRTWLEIAAPQVRRAQQWLLTSPSSSLSSASLVPARCAPLEQQAEHLSRLQQLHWLWLLIMAAIGHVLSLRYFAHMAKFAWSPFDLPARLTAYAAGKNNTMSPAAHDERDDVARTHVRVLEAEERARFARFQRAAGRVFAGGRKHGLAQADRTKSQ</sequence>
<dbReference type="EMBL" id="GG745333">
    <property type="protein sequence ID" value="KNE58624.1"/>
    <property type="molecule type" value="Genomic_DNA"/>
</dbReference>
<name>A0A0L0S8D2_ALLM3</name>
<dbReference type="Proteomes" id="UP000054350">
    <property type="component" value="Unassembled WGS sequence"/>
</dbReference>
<dbReference type="PANTHER" id="PTHR33973">
    <property type="entry name" value="OS07G0153300 PROTEIN"/>
    <property type="match status" value="1"/>
</dbReference>
<reference evidence="3" key="2">
    <citation type="submission" date="2009-11" db="EMBL/GenBank/DDBJ databases">
        <title>The Genome Sequence of Allomyces macrogynus strain ATCC 38327.</title>
        <authorList>
            <consortium name="The Broad Institute Genome Sequencing Platform"/>
            <person name="Russ C."/>
            <person name="Cuomo C."/>
            <person name="Shea T."/>
            <person name="Young S.K."/>
            <person name="Zeng Q."/>
            <person name="Koehrsen M."/>
            <person name="Haas B."/>
            <person name="Borodovsky M."/>
            <person name="Guigo R."/>
            <person name="Alvarado L."/>
            <person name="Berlin A."/>
            <person name="Borenstein D."/>
            <person name="Chen Z."/>
            <person name="Engels R."/>
            <person name="Freedman E."/>
            <person name="Gellesch M."/>
            <person name="Goldberg J."/>
            <person name="Griggs A."/>
            <person name="Gujja S."/>
            <person name="Heiman D."/>
            <person name="Hepburn T."/>
            <person name="Howarth C."/>
            <person name="Jen D."/>
            <person name="Larson L."/>
            <person name="Lewis B."/>
            <person name="Mehta T."/>
            <person name="Park D."/>
            <person name="Pearson M."/>
            <person name="Roberts A."/>
            <person name="Saif S."/>
            <person name="Shenoy N."/>
            <person name="Sisk P."/>
            <person name="Stolte C."/>
            <person name="Sykes S."/>
            <person name="Walk T."/>
            <person name="White J."/>
            <person name="Yandava C."/>
            <person name="Burger G."/>
            <person name="Gray M.W."/>
            <person name="Holland P.W.H."/>
            <person name="King N."/>
            <person name="Lang F.B.F."/>
            <person name="Roger A.J."/>
            <person name="Ruiz-Trillo I."/>
            <person name="Lander E."/>
            <person name="Nusbaum C."/>
        </authorList>
    </citation>
    <scope>NUCLEOTIDE SEQUENCE [LARGE SCALE GENOMIC DNA]</scope>
    <source>
        <strain evidence="3">ATCC 38327</strain>
    </source>
</reference>
<accession>A0A0L0S8D2</accession>
<keyword evidence="1" id="KW-0812">Transmembrane</keyword>
<evidence type="ECO:0000313" key="2">
    <source>
        <dbReference type="EMBL" id="KNE58624.1"/>
    </source>
</evidence>
<dbReference type="VEuPathDB" id="FungiDB:AMAG_04187"/>
<keyword evidence="1" id="KW-0472">Membrane</keyword>
<dbReference type="Pfam" id="PF07103">
    <property type="entry name" value="DUF1365"/>
    <property type="match status" value="1"/>
</dbReference>
<dbReference type="PANTHER" id="PTHR33973:SF4">
    <property type="entry name" value="OS07G0153300 PROTEIN"/>
    <property type="match status" value="1"/>
</dbReference>